<gene>
    <name evidence="3" type="ORF">SAMN05216245_1318</name>
</gene>
<dbReference type="PANTHER" id="PTHR30461:SF23">
    <property type="entry name" value="DNA RECOMBINASE-RELATED"/>
    <property type="match status" value="1"/>
</dbReference>
<proteinExistence type="predicted"/>
<dbReference type="Proteomes" id="UP000198896">
    <property type="component" value="Unassembled WGS sequence"/>
</dbReference>
<keyword evidence="4" id="KW-1185">Reference proteome</keyword>
<dbReference type="Pfam" id="PF00239">
    <property type="entry name" value="Resolvase"/>
    <property type="match status" value="1"/>
</dbReference>
<dbReference type="Gene3D" id="3.90.1750.20">
    <property type="entry name" value="Putative Large Serine Recombinase, Chain B, Domain 2"/>
    <property type="match status" value="1"/>
</dbReference>
<dbReference type="GO" id="GO:0000150">
    <property type="term" value="F:DNA strand exchange activity"/>
    <property type="evidence" value="ECO:0007669"/>
    <property type="project" value="InterPro"/>
</dbReference>
<dbReference type="InterPro" id="IPR011109">
    <property type="entry name" value="DNA_bind_recombinase_dom"/>
</dbReference>
<dbReference type="GO" id="GO:0003677">
    <property type="term" value="F:DNA binding"/>
    <property type="evidence" value="ECO:0007669"/>
    <property type="project" value="InterPro"/>
</dbReference>
<organism evidence="3 4">
    <name type="scientific">Succiniclasticum ruminis DSM 9236</name>
    <dbReference type="NCBI Taxonomy" id="1123323"/>
    <lineage>
        <taxon>Bacteria</taxon>
        <taxon>Bacillati</taxon>
        <taxon>Bacillota</taxon>
        <taxon>Negativicutes</taxon>
        <taxon>Acidaminococcales</taxon>
        <taxon>Acidaminococcaceae</taxon>
        <taxon>Succiniclasticum</taxon>
    </lineage>
</organism>
<evidence type="ECO:0000259" key="2">
    <source>
        <dbReference type="PROSITE" id="PS51737"/>
    </source>
</evidence>
<dbReference type="Gene3D" id="3.40.50.1390">
    <property type="entry name" value="Resolvase, N-terminal catalytic domain"/>
    <property type="match status" value="1"/>
</dbReference>
<dbReference type="SMART" id="SM00857">
    <property type="entry name" value="Resolvase"/>
    <property type="match status" value="1"/>
</dbReference>
<dbReference type="EMBL" id="FONL01000031">
    <property type="protein sequence ID" value="SFE89271.1"/>
    <property type="molecule type" value="Genomic_DNA"/>
</dbReference>
<feature type="domain" description="Recombinase" evidence="2">
    <location>
        <begin position="202"/>
        <end position="328"/>
    </location>
</feature>
<dbReference type="InterPro" id="IPR038109">
    <property type="entry name" value="DNA_bind_recomb_sf"/>
</dbReference>
<dbReference type="PROSITE" id="PS51737">
    <property type="entry name" value="RECOMBINASE_DNA_BIND"/>
    <property type="match status" value="1"/>
</dbReference>
<dbReference type="InterPro" id="IPR036162">
    <property type="entry name" value="Resolvase-like_N_sf"/>
</dbReference>
<evidence type="ECO:0000259" key="1">
    <source>
        <dbReference type="PROSITE" id="PS51736"/>
    </source>
</evidence>
<feature type="domain" description="Resolvase/invertase-type recombinase catalytic" evidence="1">
    <location>
        <begin position="45"/>
        <end position="195"/>
    </location>
</feature>
<reference evidence="3 4" key="1">
    <citation type="submission" date="2016-10" db="EMBL/GenBank/DDBJ databases">
        <authorList>
            <person name="de Groot N.N."/>
        </authorList>
    </citation>
    <scope>NUCLEOTIDE SEQUENCE [LARGE SCALE GENOMIC DNA]</scope>
    <source>
        <strain evidence="3 4">DSM 9236</strain>
    </source>
</reference>
<protein>
    <submittedName>
        <fullName evidence="3">Site-specific DNA recombinase</fullName>
    </submittedName>
</protein>
<dbReference type="InterPro" id="IPR050639">
    <property type="entry name" value="SSR_resolvase"/>
</dbReference>
<dbReference type="CDD" id="cd00338">
    <property type="entry name" value="Ser_Recombinase"/>
    <property type="match status" value="1"/>
</dbReference>
<dbReference type="PROSITE" id="PS51736">
    <property type="entry name" value="RECOMBINASES_3"/>
    <property type="match status" value="1"/>
</dbReference>
<dbReference type="RefSeq" id="WP_093914351.1">
    <property type="nucleotide sequence ID" value="NZ_FONL01000031.1"/>
</dbReference>
<dbReference type="PANTHER" id="PTHR30461">
    <property type="entry name" value="DNA-INVERTASE FROM LAMBDOID PROPHAGE"/>
    <property type="match status" value="1"/>
</dbReference>
<dbReference type="InterPro" id="IPR006119">
    <property type="entry name" value="Resolv_N"/>
</dbReference>
<evidence type="ECO:0000313" key="4">
    <source>
        <dbReference type="Proteomes" id="UP000198896"/>
    </source>
</evidence>
<dbReference type="AlphaFoldDB" id="A0A1I2E9W8"/>
<name>A0A1I2E9W8_9FIRM</name>
<dbReference type="OrthoDB" id="9769353at2"/>
<sequence length="635" mass="72849">MKETPLSREQQKEKIRERYKGIDPGVLEVIPARKRPDFYDDVPRRVAVYVRVSTDNINQTSSYELQKNYYEDMVKRHENWTLVKIYADEGISGTSLKKREDFVRMIRDCKDGKIDMIITKSVSRFARNIVDCIGITRELGSLKPPVGVFFETEHIFTLKDDAEMGLSFLATIAQEESHVKSNIMNASIEMRFSHGIVLTPVLLGYDHDENGELVINEEEAKTVRLIFFMYLYGYTCRQIAETLTALECETKKGNTTWSPASILQQLRNERHCGDVLTRKTFTPSYLNHKSKKNTGDRTQHRWREHHEAIISMDDFIAVQHLIDNAKYGNKGILPELQVIREGALKGFVSVNPRWSGFRDVDYEVASESVYSEDVIGSSEPMQIEAKSGDFDFRGFEIARSQFFDSIEKTCVTFSLKTVKFNKTCLQKLGNVEFIEMLVHPKEHLIAIRQTTKDDRNAIRWGKPNEKGGCEPRTITGVAFLKTIYSLFCWEPEYRYRVQGVRRHKNMESVILFDMKETEVFMPRDMILNGSDGEVENLLGKDVQPVVPNTRSSIKAYPSAWADNFGSNYYRHAQARELSTIDIDGAWQITEKAQPFSNTELNTTPPDELAQGINRIIEEKKQGRKTDGADSTGNRA</sequence>
<dbReference type="Pfam" id="PF07508">
    <property type="entry name" value="Recombinase"/>
    <property type="match status" value="1"/>
</dbReference>
<accession>A0A1I2E9W8</accession>
<evidence type="ECO:0000313" key="3">
    <source>
        <dbReference type="EMBL" id="SFE89271.1"/>
    </source>
</evidence>
<dbReference type="SUPFAM" id="SSF53041">
    <property type="entry name" value="Resolvase-like"/>
    <property type="match status" value="1"/>
</dbReference>
<dbReference type="STRING" id="1123323.SAMN05216245_1318"/>